<gene>
    <name evidence="4" type="ORF">RT717_20110</name>
</gene>
<feature type="domain" description="Polysaccharide export protein N-terminal" evidence="3">
    <location>
        <begin position="24"/>
        <end position="122"/>
    </location>
</feature>
<keyword evidence="2" id="KW-0472">Membrane</keyword>
<dbReference type="Pfam" id="PF02563">
    <property type="entry name" value="Poly_export"/>
    <property type="match status" value="1"/>
</dbReference>
<evidence type="ECO:0000256" key="1">
    <source>
        <dbReference type="ARBA" id="ARBA00022729"/>
    </source>
</evidence>
<reference evidence="4 5" key="1">
    <citation type="journal article" date="2023" name="Microbiol. Resour. Announc.">
        <title>Complete Genome Sequence of Imperialibacter roseus strain P4T.</title>
        <authorList>
            <person name="Tizabi D.R."/>
            <person name="Bachvaroff T."/>
            <person name="Hill R.T."/>
        </authorList>
    </citation>
    <scope>NUCLEOTIDE SEQUENCE [LARGE SCALE GENOMIC DNA]</scope>
    <source>
        <strain evidence="4 5">P4T</strain>
    </source>
</reference>
<evidence type="ECO:0000313" key="4">
    <source>
        <dbReference type="EMBL" id="WOK05388.1"/>
    </source>
</evidence>
<keyword evidence="2" id="KW-0812">Transmembrane</keyword>
<evidence type="ECO:0000256" key="2">
    <source>
        <dbReference type="SAM" id="Phobius"/>
    </source>
</evidence>
<name>A0ABZ0IK39_9BACT</name>
<dbReference type="Gene3D" id="3.30.1950.10">
    <property type="entry name" value="wza like domain"/>
    <property type="match status" value="1"/>
</dbReference>
<dbReference type="RefSeq" id="WP_317488148.1">
    <property type="nucleotide sequence ID" value="NZ_CP136051.1"/>
</dbReference>
<feature type="transmembrane region" description="Helical" evidence="2">
    <location>
        <begin position="220"/>
        <end position="240"/>
    </location>
</feature>
<sequence>MYLQEANEELPTVPNDSLLNFPYKTYVVQPGDNLDIKIKSLDGTTDNMFNVGGLATQAAGQLINNASDIFYLTGFNVDANGMIEVPVIGRIAVAGKTLAEVRKVVEESAQVYIKDPYISVKLGGIRFTALGEFRAPGRYGVLQNRLTIYEAIASAGDLQIQANRKEALLIRQYPDGQRIHKIDLTNRDLINSEFYYIQPGDQLYVAPLKVRELGTGITTFQTISAVAATITAVFLILNFFTK</sequence>
<protein>
    <submittedName>
        <fullName evidence="4">Polysaccharide biosynthesis/export family protein</fullName>
    </submittedName>
</protein>
<evidence type="ECO:0000259" key="3">
    <source>
        <dbReference type="Pfam" id="PF02563"/>
    </source>
</evidence>
<proteinExistence type="predicted"/>
<dbReference type="EMBL" id="CP136051">
    <property type="protein sequence ID" value="WOK05388.1"/>
    <property type="molecule type" value="Genomic_DNA"/>
</dbReference>
<dbReference type="PANTHER" id="PTHR33619">
    <property type="entry name" value="POLYSACCHARIDE EXPORT PROTEIN GFCE-RELATED"/>
    <property type="match status" value="1"/>
</dbReference>
<dbReference type="InterPro" id="IPR003715">
    <property type="entry name" value="Poly_export_N"/>
</dbReference>
<keyword evidence="5" id="KW-1185">Reference proteome</keyword>
<organism evidence="4 5">
    <name type="scientific">Imperialibacter roseus</name>
    <dbReference type="NCBI Taxonomy" id="1324217"/>
    <lineage>
        <taxon>Bacteria</taxon>
        <taxon>Pseudomonadati</taxon>
        <taxon>Bacteroidota</taxon>
        <taxon>Cytophagia</taxon>
        <taxon>Cytophagales</taxon>
        <taxon>Flammeovirgaceae</taxon>
        <taxon>Imperialibacter</taxon>
    </lineage>
</organism>
<keyword evidence="2" id="KW-1133">Transmembrane helix</keyword>
<dbReference type="Proteomes" id="UP001302349">
    <property type="component" value="Chromosome"/>
</dbReference>
<keyword evidence="1" id="KW-0732">Signal</keyword>
<dbReference type="Gene3D" id="3.10.560.10">
    <property type="entry name" value="Outer membrane lipoprotein wza domain like"/>
    <property type="match status" value="1"/>
</dbReference>
<evidence type="ECO:0000313" key="5">
    <source>
        <dbReference type="Proteomes" id="UP001302349"/>
    </source>
</evidence>
<accession>A0ABZ0IK39</accession>
<dbReference type="InterPro" id="IPR049712">
    <property type="entry name" value="Poly_export"/>
</dbReference>
<dbReference type="PANTHER" id="PTHR33619:SF3">
    <property type="entry name" value="POLYSACCHARIDE EXPORT PROTEIN GFCE-RELATED"/>
    <property type="match status" value="1"/>
</dbReference>